<keyword evidence="1" id="KW-1133">Transmembrane helix</keyword>
<keyword evidence="3" id="KW-1185">Reference proteome</keyword>
<reference evidence="2 3" key="1">
    <citation type="submission" date="2007-08" db="EMBL/GenBank/DDBJ databases">
        <title>Complete sequence of Roseiflexus castenholzii DSM 13941.</title>
        <authorList>
            <consortium name="US DOE Joint Genome Institute"/>
            <person name="Copeland A."/>
            <person name="Lucas S."/>
            <person name="Lapidus A."/>
            <person name="Barry K."/>
            <person name="Glavina del Rio T."/>
            <person name="Dalin E."/>
            <person name="Tice H."/>
            <person name="Pitluck S."/>
            <person name="Thompson L.S."/>
            <person name="Brettin T."/>
            <person name="Bruce D."/>
            <person name="Detter J.C."/>
            <person name="Han C."/>
            <person name="Tapia R."/>
            <person name="Schmutz J."/>
            <person name="Larimer F."/>
            <person name="Land M."/>
            <person name="Hauser L."/>
            <person name="Kyrpides N."/>
            <person name="Mikhailova N."/>
            <person name="Bryant D.A."/>
            <person name="Hanada S."/>
            <person name="Tsukatani Y."/>
            <person name="Richardson P."/>
        </authorList>
    </citation>
    <scope>NUCLEOTIDE SEQUENCE [LARGE SCALE GENOMIC DNA]</scope>
    <source>
        <strain evidence="3">DSM 13941 / HLO8</strain>
    </source>
</reference>
<keyword evidence="1" id="KW-0812">Transmembrane</keyword>
<proteinExistence type="predicted"/>
<dbReference type="EMBL" id="CP000804">
    <property type="protein sequence ID" value="ABU58194.1"/>
    <property type="molecule type" value="Genomic_DNA"/>
</dbReference>
<dbReference type="eggNOG" id="ENOG5033J29">
    <property type="taxonomic scope" value="Bacteria"/>
</dbReference>
<dbReference type="KEGG" id="rca:Rcas_2109"/>
<sequence length="185" mass="20727">MHLHRQSSGSVRIAFAIVIVVPLLCMGGAAIAVMAPNNAPEREIADAEARWRRRGFSHYVMILEELHCMVEIEVAGGRVARVTPLERCTRDGRTVEDLFALARRDGDTGMRCIALGCACDDRLSVESVFHPFYGYPTSIYVRIEAQPNWRHPDAWRYALVHGRLPACNLMTGDKLIRVVSLRSLP</sequence>
<evidence type="ECO:0000313" key="2">
    <source>
        <dbReference type="EMBL" id="ABU58194.1"/>
    </source>
</evidence>
<dbReference type="HOGENOM" id="CLU_1467176_0_0_0"/>
<dbReference type="RefSeq" id="WP_012120618.1">
    <property type="nucleotide sequence ID" value="NC_009767.1"/>
</dbReference>
<organism evidence="2 3">
    <name type="scientific">Roseiflexus castenholzii (strain DSM 13941 / HLO8)</name>
    <dbReference type="NCBI Taxonomy" id="383372"/>
    <lineage>
        <taxon>Bacteria</taxon>
        <taxon>Bacillati</taxon>
        <taxon>Chloroflexota</taxon>
        <taxon>Chloroflexia</taxon>
        <taxon>Chloroflexales</taxon>
        <taxon>Roseiflexineae</taxon>
        <taxon>Roseiflexaceae</taxon>
        <taxon>Roseiflexus</taxon>
    </lineage>
</organism>
<evidence type="ECO:0000313" key="3">
    <source>
        <dbReference type="Proteomes" id="UP000000263"/>
    </source>
</evidence>
<dbReference type="STRING" id="383372.Rcas_2109"/>
<feature type="transmembrane region" description="Helical" evidence="1">
    <location>
        <begin position="12"/>
        <end position="35"/>
    </location>
</feature>
<evidence type="ECO:0000256" key="1">
    <source>
        <dbReference type="SAM" id="Phobius"/>
    </source>
</evidence>
<keyword evidence="1" id="KW-0472">Membrane</keyword>
<dbReference type="AlphaFoldDB" id="A7NL24"/>
<protein>
    <submittedName>
        <fullName evidence="2">Uncharacterized protein</fullName>
    </submittedName>
</protein>
<dbReference type="Proteomes" id="UP000000263">
    <property type="component" value="Chromosome"/>
</dbReference>
<accession>A7NL24</accession>
<gene>
    <name evidence="2" type="ordered locus">Rcas_2109</name>
</gene>
<name>A7NL24_ROSCS</name>